<organism evidence="1 2">
    <name type="scientific">Larimichthys crocea</name>
    <name type="common">Large yellow croaker</name>
    <name type="synonym">Pseudosciaena crocea</name>
    <dbReference type="NCBI Taxonomy" id="215358"/>
    <lineage>
        <taxon>Eukaryota</taxon>
        <taxon>Metazoa</taxon>
        <taxon>Chordata</taxon>
        <taxon>Craniata</taxon>
        <taxon>Vertebrata</taxon>
        <taxon>Euteleostomi</taxon>
        <taxon>Actinopterygii</taxon>
        <taxon>Neopterygii</taxon>
        <taxon>Teleostei</taxon>
        <taxon>Neoteleostei</taxon>
        <taxon>Acanthomorphata</taxon>
        <taxon>Eupercaria</taxon>
        <taxon>Sciaenidae</taxon>
        <taxon>Larimichthys</taxon>
    </lineage>
</organism>
<dbReference type="EMBL" id="CM011685">
    <property type="protein sequence ID" value="TMS12290.1"/>
    <property type="molecule type" value="Genomic_DNA"/>
</dbReference>
<sequence>MVHGGGEDEEGGTVMKTCLSTGRLEVDLDASSDVSSELSFGYEFAQAEVMMKGMGNNDPLQSVLQTLERQH</sequence>
<evidence type="ECO:0000313" key="1">
    <source>
        <dbReference type="EMBL" id="TMS12290.1"/>
    </source>
</evidence>
<keyword evidence="2" id="KW-1185">Reference proteome</keyword>
<evidence type="ECO:0000313" key="2">
    <source>
        <dbReference type="Proteomes" id="UP000793456"/>
    </source>
</evidence>
<dbReference type="Proteomes" id="UP000793456">
    <property type="component" value="Chromosome XII"/>
</dbReference>
<protein>
    <submittedName>
        <fullName evidence="1">Uncharacterized protein</fullName>
    </submittedName>
</protein>
<comment type="caution">
    <text evidence="1">The sequence shown here is derived from an EMBL/GenBank/DDBJ whole genome shotgun (WGS) entry which is preliminary data.</text>
</comment>
<accession>A0ACD3QYS8</accession>
<reference evidence="1" key="1">
    <citation type="submission" date="2018-11" db="EMBL/GenBank/DDBJ databases">
        <title>The sequence and de novo assembly of Larimichthys crocea genome using PacBio and Hi-C technologies.</title>
        <authorList>
            <person name="Xu P."/>
            <person name="Chen B."/>
            <person name="Zhou Z."/>
            <person name="Ke Q."/>
            <person name="Wu Y."/>
            <person name="Bai H."/>
            <person name="Pu F."/>
        </authorList>
    </citation>
    <scope>NUCLEOTIDE SEQUENCE</scope>
    <source>
        <tissue evidence="1">Muscle</tissue>
    </source>
</reference>
<gene>
    <name evidence="1" type="ORF">E3U43_017248</name>
</gene>
<proteinExistence type="predicted"/>
<name>A0ACD3QYS8_LARCR</name>